<feature type="region of interest" description="Disordered" evidence="1">
    <location>
        <begin position="40"/>
        <end position="118"/>
    </location>
</feature>
<feature type="compositionally biased region" description="Basic and acidic residues" evidence="1">
    <location>
        <begin position="104"/>
        <end position="118"/>
    </location>
</feature>
<dbReference type="AlphaFoldDB" id="A0A7R9D241"/>
<sequence>MECRPKHQGLVFMTAVVKLEFLCACRDNVVIVLEGKGLLGTSHSPVKTDQGRFSKSRSQGSSLSASRQASTSSNETDSSPPLGSATNQFLPNIPGKNTNQRYPSEQHTETLQHPVRSEEGGLVLEPFKDAGRGDILQTLLQILSDLAGLCSTLERLHVAGIQLERAAAVFFHLLVQSLQGACLNNSSYKRIAGVGGEEDFNGRVVVFNGLDKLVSLEQLVTSIFVRQSLLQRSLKQPTGNNTNLIKHNITNTLNTSVGMERTAVFPVPVADSNGHGDPYYNRNRPFRPRSSTNSDTTTGGRHTNLLN</sequence>
<accession>A0A7R9D241</accession>
<proteinExistence type="predicted"/>
<dbReference type="EMBL" id="OC319923">
    <property type="protein sequence ID" value="CAD7406699.1"/>
    <property type="molecule type" value="Genomic_DNA"/>
</dbReference>
<feature type="compositionally biased region" description="Low complexity" evidence="1">
    <location>
        <begin position="278"/>
        <end position="294"/>
    </location>
</feature>
<evidence type="ECO:0000313" key="2">
    <source>
        <dbReference type="EMBL" id="CAD7406699.1"/>
    </source>
</evidence>
<protein>
    <submittedName>
        <fullName evidence="2">Uncharacterized protein</fullName>
    </submittedName>
</protein>
<reference evidence="2" key="1">
    <citation type="submission" date="2020-11" db="EMBL/GenBank/DDBJ databases">
        <authorList>
            <person name="Tran Van P."/>
        </authorList>
    </citation>
    <scope>NUCLEOTIDE SEQUENCE</scope>
</reference>
<evidence type="ECO:0000256" key="1">
    <source>
        <dbReference type="SAM" id="MobiDB-lite"/>
    </source>
</evidence>
<organism evidence="2">
    <name type="scientific">Timema cristinae</name>
    <name type="common">Walking stick</name>
    <dbReference type="NCBI Taxonomy" id="61476"/>
    <lineage>
        <taxon>Eukaryota</taxon>
        <taxon>Metazoa</taxon>
        <taxon>Ecdysozoa</taxon>
        <taxon>Arthropoda</taxon>
        <taxon>Hexapoda</taxon>
        <taxon>Insecta</taxon>
        <taxon>Pterygota</taxon>
        <taxon>Neoptera</taxon>
        <taxon>Polyneoptera</taxon>
        <taxon>Phasmatodea</taxon>
        <taxon>Timematodea</taxon>
        <taxon>Timematoidea</taxon>
        <taxon>Timematidae</taxon>
        <taxon>Timema</taxon>
    </lineage>
</organism>
<name>A0A7R9D241_TIMCR</name>
<feature type="compositionally biased region" description="Polar residues" evidence="1">
    <location>
        <begin position="295"/>
        <end position="307"/>
    </location>
</feature>
<feature type="compositionally biased region" description="Polar residues" evidence="1">
    <location>
        <begin position="74"/>
        <end position="103"/>
    </location>
</feature>
<gene>
    <name evidence="2" type="ORF">TCEB3V08_LOCUS8653</name>
</gene>
<feature type="compositionally biased region" description="Low complexity" evidence="1">
    <location>
        <begin position="56"/>
        <end position="73"/>
    </location>
</feature>
<feature type="compositionally biased region" description="Polar residues" evidence="1">
    <location>
        <begin position="41"/>
        <end position="53"/>
    </location>
</feature>
<feature type="region of interest" description="Disordered" evidence="1">
    <location>
        <begin position="268"/>
        <end position="307"/>
    </location>
</feature>